<gene>
    <name evidence="2" type="ORF">B9N62_01485</name>
</gene>
<protein>
    <recommendedName>
        <fullName evidence="1">DUF5675 domain-containing protein</fullName>
    </recommendedName>
</protein>
<accession>A0A1Y5MVC3</accession>
<dbReference type="RefSeq" id="WP_087584063.1">
    <property type="nucleotide sequence ID" value="NZ_CABMKR010000002.1"/>
</dbReference>
<evidence type="ECO:0000259" key="1">
    <source>
        <dbReference type="Pfam" id="PF18925"/>
    </source>
</evidence>
<dbReference type="Pfam" id="PF18925">
    <property type="entry name" value="DUF5675"/>
    <property type="match status" value="1"/>
</dbReference>
<dbReference type="AlphaFoldDB" id="A0A1Y5MVC3"/>
<sequence>MDKFINSFNESKSLTRVDKGMWEDGDEGVGVCAINDNIIYITRKWEYKASSHSSSSTISEFKISDSDLTGYILEPYGESTKQSGQDKRIPTGKYNLVWHVSTKYSKDKYSKNKRGNFLENGFPKLYNNDVPKSRAILIHVGSKGEHSEGCLLPGSDVVVSEINGKRYVTGVSGSINKFYQLIEYIESNGIDNVKVVIEEKYEDYK</sequence>
<comment type="caution">
    <text evidence="2">The sequence shown here is derived from an EMBL/GenBank/DDBJ whole genome shotgun (WGS) entry which is preliminary data.</text>
</comment>
<name>A0A1Y5MVC3_9BACT</name>
<evidence type="ECO:0000313" key="3">
    <source>
        <dbReference type="Proteomes" id="UP000195967"/>
    </source>
</evidence>
<dbReference type="EMBL" id="NDYO01000002">
    <property type="protein sequence ID" value="OUT12478.1"/>
    <property type="molecule type" value="Genomic_DNA"/>
</dbReference>
<dbReference type="InterPro" id="IPR043732">
    <property type="entry name" value="DUF5675"/>
</dbReference>
<reference evidence="2 3" key="1">
    <citation type="submission" date="2017-04" db="EMBL/GenBank/DDBJ databases">
        <title>Complete genome of Campylobacter concisus ATCC 33237T and draft genomes for an additional eight well characterized C. concisus strains.</title>
        <authorList>
            <person name="Cornelius A.J."/>
            <person name="Miller W.G."/>
            <person name="Lastovica A.J."/>
            <person name="On S.L."/>
            <person name="French N.P."/>
            <person name="Vandenberg O."/>
            <person name="Biggs P.J."/>
        </authorList>
    </citation>
    <scope>NUCLEOTIDE SEQUENCE [LARGE SCALE GENOMIC DNA]</scope>
    <source>
        <strain evidence="2 3">Lasto28.99</strain>
    </source>
</reference>
<dbReference type="Proteomes" id="UP000195967">
    <property type="component" value="Unassembled WGS sequence"/>
</dbReference>
<organism evidence="2 3">
    <name type="scientific">Campylobacter concisus</name>
    <dbReference type="NCBI Taxonomy" id="199"/>
    <lineage>
        <taxon>Bacteria</taxon>
        <taxon>Pseudomonadati</taxon>
        <taxon>Campylobacterota</taxon>
        <taxon>Epsilonproteobacteria</taxon>
        <taxon>Campylobacterales</taxon>
        <taxon>Campylobacteraceae</taxon>
        <taxon>Campylobacter</taxon>
    </lineage>
</organism>
<feature type="domain" description="DUF5675" evidence="1">
    <location>
        <begin position="52"/>
        <end position="183"/>
    </location>
</feature>
<proteinExistence type="predicted"/>
<evidence type="ECO:0000313" key="2">
    <source>
        <dbReference type="EMBL" id="OUT12478.1"/>
    </source>
</evidence>